<dbReference type="RefSeq" id="WP_074867827.1">
    <property type="nucleotide sequence ID" value="NZ_FOAS01000009.1"/>
</dbReference>
<dbReference type="Proteomes" id="UP000185766">
    <property type="component" value="Unassembled WGS sequence"/>
</dbReference>
<evidence type="ECO:0000313" key="4">
    <source>
        <dbReference type="Proteomes" id="UP000185766"/>
    </source>
</evidence>
<organism evidence="3 4">
    <name type="scientific">Atopomonas hussainii</name>
    <dbReference type="NCBI Taxonomy" id="1429083"/>
    <lineage>
        <taxon>Bacteria</taxon>
        <taxon>Pseudomonadati</taxon>
        <taxon>Pseudomonadota</taxon>
        <taxon>Gammaproteobacteria</taxon>
        <taxon>Pseudomonadales</taxon>
        <taxon>Pseudomonadaceae</taxon>
        <taxon>Atopomonas</taxon>
    </lineage>
</organism>
<feature type="domain" description="Dienelactone hydrolase" evidence="2">
    <location>
        <begin position="48"/>
        <end position="272"/>
    </location>
</feature>
<dbReference type="Pfam" id="PF01738">
    <property type="entry name" value="DLH"/>
    <property type="match status" value="1"/>
</dbReference>
<name>A0A1H7N5H4_9GAMM</name>
<sequence length="288" mass="30906">MKGLRWLVAVVLVAVTASLVGFWPYRAALFPTPSQQAQSVERLKEALTFVPASDHVGPTVLVFHGCSGQTAQYVEHVTNWLQPKGYHLVFVDSLKARGIPLSNKEYPVCDGKVLWGSERAQDVFAALALLDNYPLVDQQALALLGYSHGGWTIYDALSQVGHEGHGYTAPAAEALAGVQGVITYYPFCGFPAQHAQSGIALDIPVLMFLASADTVVSPQECLSAAANFASQPLDIRQFAGAQHVFDQPSGLNSEVPAFARAAEAQAEAFLAQHLSQHELVSASPTHKE</sequence>
<dbReference type="GO" id="GO:0052689">
    <property type="term" value="F:carboxylic ester hydrolase activity"/>
    <property type="evidence" value="ECO:0007669"/>
    <property type="project" value="UniProtKB-ARBA"/>
</dbReference>
<evidence type="ECO:0000313" key="3">
    <source>
        <dbReference type="EMBL" id="SEL18268.1"/>
    </source>
</evidence>
<evidence type="ECO:0000259" key="2">
    <source>
        <dbReference type="Pfam" id="PF01738"/>
    </source>
</evidence>
<dbReference type="STRING" id="1429083.GCA_001885685_02965"/>
<dbReference type="SUPFAM" id="SSF53474">
    <property type="entry name" value="alpha/beta-Hydrolases"/>
    <property type="match status" value="1"/>
</dbReference>
<dbReference type="AlphaFoldDB" id="A0A1H7N5H4"/>
<protein>
    <submittedName>
        <fullName evidence="3">Dienelactone hydrolase</fullName>
    </submittedName>
</protein>
<reference evidence="3 4" key="1">
    <citation type="submission" date="2016-10" db="EMBL/GenBank/DDBJ databases">
        <authorList>
            <person name="de Groot N.N."/>
        </authorList>
    </citation>
    <scope>NUCLEOTIDE SEQUENCE [LARGE SCALE GENOMIC DNA]</scope>
    <source>
        <strain evidence="3 4">JCM 19513</strain>
    </source>
</reference>
<dbReference type="InterPro" id="IPR050261">
    <property type="entry name" value="FrsA_esterase"/>
</dbReference>
<accession>A0A1H7N5H4</accession>
<dbReference type="PANTHER" id="PTHR22946">
    <property type="entry name" value="DIENELACTONE HYDROLASE DOMAIN-CONTAINING PROTEIN-RELATED"/>
    <property type="match status" value="1"/>
</dbReference>
<proteinExistence type="predicted"/>
<dbReference type="InterPro" id="IPR029058">
    <property type="entry name" value="AB_hydrolase_fold"/>
</dbReference>
<gene>
    <name evidence="3" type="ORF">SAMN05216214_10919</name>
</gene>
<evidence type="ECO:0000256" key="1">
    <source>
        <dbReference type="ARBA" id="ARBA00022801"/>
    </source>
</evidence>
<keyword evidence="4" id="KW-1185">Reference proteome</keyword>
<dbReference type="Gene3D" id="3.40.50.1820">
    <property type="entry name" value="alpha/beta hydrolase"/>
    <property type="match status" value="1"/>
</dbReference>
<keyword evidence="1 3" id="KW-0378">Hydrolase</keyword>
<dbReference type="EMBL" id="FOAS01000009">
    <property type="protein sequence ID" value="SEL18268.1"/>
    <property type="molecule type" value="Genomic_DNA"/>
</dbReference>
<dbReference type="PANTHER" id="PTHR22946:SF9">
    <property type="entry name" value="POLYKETIDE TRANSFERASE AF380"/>
    <property type="match status" value="1"/>
</dbReference>
<dbReference type="InterPro" id="IPR002925">
    <property type="entry name" value="Dienelactn_hydro"/>
</dbReference>